<evidence type="ECO:0000313" key="3">
    <source>
        <dbReference type="Proteomes" id="UP000596742"/>
    </source>
</evidence>
<proteinExistence type="predicted"/>
<dbReference type="OrthoDB" id="6133614at2759"/>
<dbReference type="Proteomes" id="UP000596742">
    <property type="component" value="Unassembled WGS sequence"/>
</dbReference>
<keyword evidence="1" id="KW-0472">Membrane</keyword>
<evidence type="ECO:0000313" key="2">
    <source>
        <dbReference type="EMBL" id="VDI77107.1"/>
    </source>
</evidence>
<keyword evidence="3" id="KW-1185">Reference proteome</keyword>
<reference evidence="2" key="1">
    <citation type="submission" date="2018-11" db="EMBL/GenBank/DDBJ databases">
        <authorList>
            <person name="Alioto T."/>
            <person name="Alioto T."/>
        </authorList>
    </citation>
    <scope>NUCLEOTIDE SEQUENCE</scope>
</reference>
<gene>
    <name evidence="2" type="ORF">MGAL_10B013231</name>
</gene>
<sequence length="104" mass="12276">QLTIAQMKERDHLNSTPQSNYVVIYMSSIATVGATVIIAIALWRQKDWIKKRLNSQNPRFPRLQGKSNADKEFKEVAFCRKSENVYDDINERYMLKDFEKMDFI</sequence>
<evidence type="ECO:0000256" key="1">
    <source>
        <dbReference type="SAM" id="Phobius"/>
    </source>
</evidence>
<dbReference type="AlphaFoldDB" id="A0A8B6HBH7"/>
<keyword evidence="1" id="KW-1133">Transmembrane helix</keyword>
<comment type="caution">
    <text evidence="2">The sequence shown here is derived from an EMBL/GenBank/DDBJ whole genome shotgun (WGS) entry which is preliminary data.</text>
</comment>
<dbReference type="EMBL" id="UYJE01009822">
    <property type="protein sequence ID" value="VDI77107.1"/>
    <property type="molecule type" value="Genomic_DNA"/>
</dbReference>
<organism evidence="2 3">
    <name type="scientific">Mytilus galloprovincialis</name>
    <name type="common">Mediterranean mussel</name>
    <dbReference type="NCBI Taxonomy" id="29158"/>
    <lineage>
        <taxon>Eukaryota</taxon>
        <taxon>Metazoa</taxon>
        <taxon>Spiralia</taxon>
        <taxon>Lophotrochozoa</taxon>
        <taxon>Mollusca</taxon>
        <taxon>Bivalvia</taxon>
        <taxon>Autobranchia</taxon>
        <taxon>Pteriomorphia</taxon>
        <taxon>Mytilida</taxon>
        <taxon>Mytiloidea</taxon>
        <taxon>Mytilidae</taxon>
        <taxon>Mytilinae</taxon>
        <taxon>Mytilus</taxon>
    </lineage>
</organism>
<protein>
    <submittedName>
        <fullName evidence="2">Uncharacterized protein</fullName>
    </submittedName>
</protein>
<feature type="non-terminal residue" evidence="2">
    <location>
        <position position="104"/>
    </location>
</feature>
<feature type="transmembrane region" description="Helical" evidence="1">
    <location>
        <begin position="22"/>
        <end position="43"/>
    </location>
</feature>
<accession>A0A8B6HBH7</accession>
<name>A0A8B6HBH7_MYTGA</name>
<keyword evidence="1" id="KW-0812">Transmembrane</keyword>